<organism evidence="2 3">
    <name type="scientific">Botrytis fragariae</name>
    <dbReference type="NCBI Taxonomy" id="1964551"/>
    <lineage>
        <taxon>Eukaryota</taxon>
        <taxon>Fungi</taxon>
        <taxon>Dikarya</taxon>
        <taxon>Ascomycota</taxon>
        <taxon>Pezizomycotina</taxon>
        <taxon>Leotiomycetes</taxon>
        <taxon>Helotiales</taxon>
        <taxon>Sclerotiniaceae</taxon>
        <taxon>Botrytis</taxon>
    </lineage>
</organism>
<feature type="transmembrane region" description="Helical" evidence="1">
    <location>
        <begin position="88"/>
        <end position="108"/>
    </location>
</feature>
<evidence type="ECO:0000313" key="2">
    <source>
        <dbReference type="EMBL" id="KAF5867637.1"/>
    </source>
</evidence>
<feature type="transmembrane region" description="Helical" evidence="1">
    <location>
        <begin position="15"/>
        <end position="38"/>
    </location>
</feature>
<dbReference type="GeneID" id="59264635"/>
<proteinExistence type="predicted"/>
<evidence type="ECO:0000313" key="3">
    <source>
        <dbReference type="Proteomes" id="UP000531561"/>
    </source>
</evidence>
<dbReference type="RefSeq" id="XP_037186586.1">
    <property type="nucleotide sequence ID" value="XM_037340943.1"/>
</dbReference>
<sequence length="164" mass="19136">MSLSKLIGFTYSKSLIYFLLFTVTFSIFSFSQQSFVLGGRFRPRFSLEFIDFRDQGMRLAKEVHLWSVLQGAFGIAHNSFGGTLETRIWVYTLGVMVSFALLKSWVAIRQKRIAEHRVWAIRTWGWTGCVSQDYYSLLSALVLNYGRKFNRAHVFYQSYIIVRN</sequence>
<evidence type="ECO:0000256" key="1">
    <source>
        <dbReference type="SAM" id="Phobius"/>
    </source>
</evidence>
<dbReference type="AlphaFoldDB" id="A0A8H6AGX7"/>
<reference evidence="2 3" key="1">
    <citation type="journal article" date="2020" name="Phytopathology">
        <title>A high-quality genome resource of Botrytis fragariae, a new and rapidly spreading fungal pathogen causing strawberry gray mold in the U.S.A.</title>
        <authorList>
            <person name="Wu Y."/>
            <person name="Saski C.A."/>
            <person name="Schnabel G."/>
            <person name="Xiao S."/>
            <person name="Hu M."/>
        </authorList>
    </citation>
    <scope>NUCLEOTIDE SEQUENCE [LARGE SCALE GENOMIC DNA]</scope>
    <source>
        <strain evidence="2 3">BVB16</strain>
    </source>
</reference>
<keyword evidence="1" id="KW-0812">Transmembrane</keyword>
<dbReference type="OrthoDB" id="193478at2759"/>
<keyword evidence="3" id="KW-1185">Reference proteome</keyword>
<keyword evidence="1" id="KW-0472">Membrane</keyword>
<accession>A0A8H6AGX7</accession>
<dbReference type="EMBL" id="JABFCT010000028">
    <property type="protein sequence ID" value="KAF5867637.1"/>
    <property type="molecule type" value="Genomic_DNA"/>
</dbReference>
<gene>
    <name evidence="2" type="ORF">Bfra_010612</name>
</gene>
<protein>
    <submittedName>
        <fullName evidence="2">Putative microtubule associated protein</fullName>
    </submittedName>
</protein>
<dbReference type="Proteomes" id="UP000531561">
    <property type="component" value="Unassembled WGS sequence"/>
</dbReference>
<name>A0A8H6AGX7_9HELO</name>
<keyword evidence="1" id="KW-1133">Transmembrane helix</keyword>
<comment type="caution">
    <text evidence="2">The sequence shown here is derived from an EMBL/GenBank/DDBJ whole genome shotgun (WGS) entry which is preliminary data.</text>
</comment>